<evidence type="ECO:0000256" key="1">
    <source>
        <dbReference type="SAM" id="SignalP"/>
    </source>
</evidence>
<dbReference type="AlphaFoldDB" id="A0A0N4ZK32"/>
<reference evidence="4" key="1">
    <citation type="submission" date="2017-02" db="UniProtKB">
        <authorList>
            <consortium name="WormBaseParasite"/>
        </authorList>
    </citation>
    <scope>IDENTIFICATION</scope>
</reference>
<organism evidence="3 4">
    <name type="scientific">Parastrongyloides trichosuri</name>
    <name type="common">Possum-specific nematode worm</name>
    <dbReference type="NCBI Taxonomy" id="131310"/>
    <lineage>
        <taxon>Eukaryota</taxon>
        <taxon>Metazoa</taxon>
        <taxon>Ecdysozoa</taxon>
        <taxon>Nematoda</taxon>
        <taxon>Chromadorea</taxon>
        <taxon>Rhabditida</taxon>
        <taxon>Tylenchina</taxon>
        <taxon>Panagrolaimomorpha</taxon>
        <taxon>Strongyloidoidea</taxon>
        <taxon>Strongyloididae</taxon>
        <taxon>Parastrongyloides</taxon>
    </lineage>
</organism>
<protein>
    <submittedName>
        <fullName evidence="4">Lipase_3 domain-containing protein</fullName>
    </submittedName>
</protein>
<evidence type="ECO:0000313" key="4">
    <source>
        <dbReference type="WBParaSite" id="PTRK_0000846600.1"/>
    </source>
</evidence>
<feature type="domain" description="Fungal lipase-type" evidence="2">
    <location>
        <begin position="91"/>
        <end position="227"/>
    </location>
</feature>
<accession>A0A0N4ZK32</accession>
<name>A0A0N4ZK32_PARTI</name>
<keyword evidence="3" id="KW-1185">Reference proteome</keyword>
<dbReference type="STRING" id="131310.A0A0N4ZK32"/>
<dbReference type="InterPro" id="IPR002921">
    <property type="entry name" value="Fungal_lipase-type"/>
</dbReference>
<dbReference type="Proteomes" id="UP000038045">
    <property type="component" value="Unplaced"/>
</dbReference>
<feature type="chain" id="PRO_5005891841" evidence="1">
    <location>
        <begin position="17"/>
        <end position="320"/>
    </location>
</feature>
<feature type="signal peptide" evidence="1">
    <location>
        <begin position="1"/>
        <end position="16"/>
    </location>
</feature>
<keyword evidence="1" id="KW-0732">Signal</keyword>
<evidence type="ECO:0000313" key="3">
    <source>
        <dbReference type="Proteomes" id="UP000038045"/>
    </source>
</evidence>
<evidence type="ECO:0000259" key="2">
    <source>
        <dbReference type="Pfam" id="PF01764"/>
    </source>
</evidence>
<dbReference type="WBParaSite" id="PTRK_0000846600.1">
    <property type="protein sequence ID" value="PTRK_0000846600.1"/>
    <property type="gene ID" value="PTRK_0000846600"/>
</dbReference>
<dbReference type="Pfam" id="PF01764">
    <property type="entry name" value="Lipase_3"/>
    <property type="match status" value="1"/>
</dbReference>
<proteinExistence type="predicted"/>
<sequence length="320" mass="36799">MILLILKGLLIILISSYHLLDGLYFEHEAKLCGRLTGAMLSTKFKLCINNDSYIFMNSKLLNEISSTRKDLYADLKTAIFEDISQPGVLIVVEKGSGNPTQVAYQMLSGIFHKMVDFMDSGKVWKYTYEVHKVHIKWILDEVKKLMSKKFYNKVVFTGHSLGGGTSILNAYACVKSSICNSTNTKVLTFGSPRTGDEVFAANYNKVLPETYRVIVNGDIVPTFPPCTKNFFSNECHKPIFDPNYDSWFHDIGYYHVGREIYYPNGYEGKYKTCRFRYEDTTCSPKTLPSIWTLLIKKEEFNDNHNRYFRIEKNGTPCRFI</sequence>
<dbReference type="SUPFAM" id="SSF53474">
    <property type="entry name" value="alpha/beta-Hydrolases"/>
    <property type="match status" value="1"/>
</dbReference>
<dbReference type="InterPro" id="IPR029058">
    <property type="entry name" value="AB_hydrolase_fold"/>
</dbReference>
<dbReference type="PANTHER" id="PTHR45908">
    <property type="entry name" value="PROTEIN CBG11750-RELATED"/>
    <property type="match status" value="1"/>
</dbReference>
<dbReference type="GO" id="GO:0006629">
    <property type="term" value="P:lipid metabolic process"/>
    <property type="evidence" value="ECO:0007669"/>
    <property type="project" value="InterPro"/>
</dbReference>
<dbReference type="Gene3D" id="3.40.50.1820">
    <property type="entry name" value="alpha/beta hydrolase"/>
    <property type="match status" value="1"/>
</dbReference>
<dbReference type="CDD" id="cd00519">
    <property type="entry name" value="Lipase_3"/>
    <property type="match status" value="1"/>
</dbReference>